<dbReference type="RefSeq" id="WP_106220801.1">
    <property type="nucleotide sequence ID" value="NZ_PVWP01000005.1"/>
</dbReference>
<dbReference type="InterPro" id="IPR013785">
    <property type="entry name" value="Aldolase_TIM"/>
</dbReference>
<dbReference type="EMBL" id="PVWP01000005">
    <property type="protein sequence ID" value="PSB37510.1"/>
    <property type="molecule type" value="Genomic_DNA"/>
</dbReference>
<evidence type="ECO:0000313" key="8">
    <source>
        <dbReference type="EMBL" id="PSB37510.1"/>
    </source>
</evidence>
<dbReference type="Pfam" id="PF04055">
    <property type="entry name" value="Radical_SAM"/>
    <property type="match status" value="1"/>
</dbReference>
<dbReference type="Gene3D" id="3.20.20.70">
    <property type="entry name" value="Aldolase class I"/>
    <property type="match status" value="1"/>
</dbReference>
<comment type="caution">
    <text evidence="8">The sequence shown here is derived from an EMBL/GenBank/DDBJ whole genome shotgun (WGS) entry which is preliminary data.</text>
</comment>
<dbReference type="PANTHER" id="PTHR11228:SF7">
    <property type="entry name" value="PQQA PEPTIDE CYCLASE"/>
    <property type="match status" value="1"/>
</dbReference>
<sequence length="305" mass="34014">MAAQPQKHHAKNHQGKNDHPLTHHRLRDVRVPTYMMEITTVVGCKVNCTFCPQKSLLSQYRSPKRKLAFGDFRLALDKMPEDVIIIFAGFSEPFLNEDCTRMILHAHRKGHPLCVFTTAVGMTLADVEQIKAIPFSAFPHGGFTIHLPDARRLAKIDVTPEYLEVLAALKAANIQNFSVMAMDTIHPDVASIFPPSSVSLPKMNSRSGNLEHEGVTENFVASSHEGPVICGRDEYIYNNVMLPNGDVVLCCQDYHMDHVLGNIFEQSFADVLPSPIPGYDLCRTCVYAIKLPQNFPVFAFDKAPA</sequence>
<gene>
    <name evidence="8" type="ORF">C7B81_08280</name>
</gene>
<keyword evidence="2" id="KW-0479">Metal-binding</keyword>
<dbReference type="InterPro" id="IPR050377">
    <property type="entry name" value="Radical_SAM_PqqE_MftC-like"/>
</dbReference>
<feature type="compositionally biased region" description="Basic residues" evidence="5">
    <location>
        <begin position="1"/>
        <end position="14"/>
    </location>
</feature>
<reference evidence="8 9" key="1">
    <citation type="submission" date="2018-02" db="EMBL/GenBank/DDBJ databases">
        <authorList>
            <person name="Moore K."/>
            <person name="Momper L."/>
        </authorList>
    </citation>
    <scope>NUCLEOTIDE SEQUENCE [LARGE SCALE GENOMIC DNA]</scope>
    <source>
        <strain evidence="8 9">CCALA 015</strain>
    </source>
</reference>
<organism evidence="8 9">
    <name type="scientific">Aphanothece cf. minutissima CCALA 015</name>
    <dbReference type="NCBI Taxonomy" id="2107695"/>
    <lineage>
        <taxon>Bacteria</taxon>
        <taxon>Bacillati</taxon>
        <taxon>Cyanobacteriota</taxon>
        <taxon>Cyanophyceae</taxon>
        <taxon>Oscillatoriophycideae</taxon>
        <taxon>Chroococcales</taxon>
        <taxon>Aphanothecaceae</taxon>
        <taxon>Aphanothece</taxon>
    </lineage>
</organism>
<feature type="domain" description="Radical SAM core" evidence="6">
    <location>
        <begin position="40"/>
        <end position="180"/>
    </location>
</feature>
<proteinExistence type="predicted"/>
<keyword evidence="3" id="KW-0408">Iron</keyword>
<dbReference type="PANTHER" id="PTHR11228">
    <property type="entry name" value="RADICAL SAM DOMAIN PROTEIN"/>
    <property type="match status" value="1"/>
</dbReference>
<evidence type="ECO:0000256" key="1">
    <source>
        <dbReference type="ARBA" id="ARBA00022691"/>
    </source>
</evidence>
<protein>
    <recommendedName>
        <fullName evidence="10">Radical SAM protein</fullName>
    </recommendedName>
</protein>
<evidence type="ECO:0000256" key="3">
    <source>
        <dbReference type="ARBA" id="ARBA00023004"/>
    </source>
</evidence>
<keyword evidence="9" id="KW-1185">Reference proteome</keyword>
<evidence type="ECO:0008006" key="10">
    <source>
        <dbReference type="Google" id="ProtNLM"/>
    </source>
</evidence>
<evidence type="ECO:0000256" key="2">
    <source>
        <dbReference type="ARBA" id="ARBA00022723"/>
    </source>
</evidence>
<feature type="domain" description="4Fe4S-binding SPASM" evidence="7">
    <location>
        <begin position="241"/>
        <end position="275"/>
    </location>
</feature>
<dbReference type="InterPro" id="IPR007197">
    <property type="entry name" value="rSAM"/>
</dbReference>
<dbReference type="Proteomes" id="UP000238218">
    <property type="component" value="Unassembled WGS sequence"/>
</dbReference>
<accession>A0ABX5F7D0</accession>
<name>A0ABX5F7D0_9CHRO</name>
<reference evidence="8 9" key="2">
    <citation type="submission" date="2018-03" db="EMBL/GenBank/DDBJ databases">
        <title>The ancient ancestry and fast evolution of plastids.</title>
        <authorList>
            <person name="Moore K.R."/>
            <person name="Magnabosco C."/>
            <person name="Momper L."/>
            <person name="Gold D.A."/>
            <person name="Bosak T."/>
            <person name="Fournier G.P."/>
        </authorList>
    </citation>
    <scope>NUCLEOTIDE SEQUENCE [LARGE SCALE GENOMIC DNA]</scope>
    <source>
        <strain evidence="8 9">CCALA 015</strain>
    </source>
</reference>
<evidence type="ECO:0000313" key="9">
    <source>
        <dbReference type="Proteomes" id="UP000238218"/>
    </source>
</evidence>
<evidence type="ECO:0000259" key="7">
    <source>
        <dbReference type="Pfam" id="PF13186"/>
    </source>
</evidence>
<dbReference type="SUPFAM" id="SSF102114">
    <property type="entry name" value="Radical SAM enzymes"/>
    <property type="match status" value="1"/>
</dbReference>
<keyword evidence="1" id="KW-0949">S-adenosyl-L-methionine</keyword>
<evidence type="ECO:0000259" key="6">
    <source>
        <dbReference type="Pfam" id="PF04055"/>
    </source>
</evidence>
<dbReference type="InterPro" id="IPR058240">
    <property type="entry name" value="rSAM_sf"/>
</dbReference>
<dbReference type="Pfam" id="PF13186">
    <property type="entry name" value="SPASM"/>
    <property type="match status" value="1"/>
</dbReference>
<dbReference type="CDD" id="cd21109">
    <property type="entry name" value="SPASM"/>
    <property type="match status" value="1"/>
</dbReference>
<dbReference type="CDD" id="cd01335">
    <property type="entry name" value="Radical_SAM"/>
    <property type="match status" value="1"/>
</dbReference>
<evidence type="ECO:0000256" key="4">
    <source>
        <dbReference type="ARBA" id="ARBA00023014"/>
    </source>
</evidence>
<keyword evidence="4" id="KW-0411">Iron-sulfur</keyword>
<evidence type="ECO:0000256" key="5">
    <source>
        <dbReference type="SAM" id="MobiDB-lite"/>
    </source>
</evidence>
<feature type="region of interest" description="Disordered" evidence="5">
    <location>
        <begin position="1"/>
        <end position="24"/>
    </location>
</feature>
<dbReference type="SFLD" id="SFLDS00029">
    <property type="entry name" value="Radical_SAM"/>
    <property type="match status" value="1"/>
</dbReference>
<dbReference type="InterPro" id="IPR023885">
    <property type="entry name" value="4Fe4S-binding_SPASM_dom"/>
</dbReference>